<organism evidence="2 3">
    <name type="scientific">Endobacterium cereale</name>
    <dbReference type="NCBI Taxonomy" id="2663029"/>
    <lineage>
        <taxon>Bacteria</taxon>
        <taxon>Pseudomonadati</taxon>
        <taxon>Pseudomonadota</taxon>
        <taxon>Alphaproteobacteria</taxon>
        <taxon>Hyphomicrobiales</taxon>
        <taxon>Rhizobiaceae</taxon>
        <taxon>Endobacterium</taxon>
    </lineage>
</organism>
<dbReference type="EMBL" id="WIXI01000045">
    <property type="protein sequence ID" value="MQY47405.1"/>
    <property type="molecule type" value="Genomic_DNA"/>
</dbReference>
<evidence type="ECO:0000256" key="1">
    <source>
        <dbReference type="SAM" id="MobiDB-lite"/>
    </source>
</evidence>
<feature type="compositionally biased region" description="Acidic residues" evidence="1">
    <location>
        <begin position="92"/>
        <end position="104"/>
    </location>
</feature>
<gene>
    <name evidence="2" type="ORF">GAO09_15330</name>
</gene>
<feature type="compositionally biased region" description="Low complexity" evidence="1">
    <location>
        <begin position="17"/>
        <end position="42"/>
    </location>
</feature>
<evidence type="ECO:0000313" key="3">
    <source>
        <dbReference type="Proteomes" id="UP000435138"/>
    </source>
</evidence>
<evidence type="ECO:0000313" key="2">
    <source>
        <dbReference type="EMBL" id="MQY47405.1"/>
    </source>
</evidence>
<dbReference type="AlphaFoldDB" id="A0A6A8A813"/>
<dbReference type="Proteomes" id="UP000435138">
    <property type="component" value="Unassembled WGS sequence"/>
</dbReference>
<reference evidence="2 3" key="1">
    <citation type="submission" date="2019-11" db="EMBL/GenBank/DDBJ databases">
        <title>Genome analysis of Rhizobacterium cereale a novel genus and species isolated from maize roots in North Spain.</title>
        <authorList>
            <person name="Menendez E."/>
            <person name="Flores-Felix J.D."/>
            <person name="Ramirez-Bahena M.-H."/>
            <person name="Igual J.M."/>
            <person name="Garcia-Fraile P."/>
            <person name="Peix A."/>
            <person name="Velazquez E."/>
        </authorList>
    </citation>
    <scope>NUCLEOTIDE SEQUENCE [LARGE SCALE GENOMIC DNA]</scope>
    <source>
        <strain evidence="2 3">RZME27</strain>
    </source>
</reference>
<proteinExistence type="predicted"/>
<feature type="compositionally biased region" description="Acidic residues" evidence="1">
    <location>
        <begin position="43"/>
        <end position="53"/>
    </location>
</feature>
<feature type="compositionally biased region" description="Acidic residues" evidence="1">
    <location>
        <begin position="71"/>
        <end position="82"/>
    </location>
</feature>
<protein>
    <submittedName>
        <fullName evidence="2">Uncharacterized protein</fullName>
    </submittedName>
</protein>
<feature type="region of interest" description="Disordered" evidence="1">
    <location>
        <begin position="1"/>
        <end position="130"/>
    </location>
</feature>
<accession>A0A6A8A813</accession>
<name>A0A6A8A813_9HYPH</name>
<dbReference type="RefSeq" id="WP_153354893.1">
    <property type="nucleotide sequence ID" value="NZ_JAYKOO010000007.1"/>
</dbReference>
<comment type="caution">
    <text evidence="2">The sequence shown here is derived from an EMBL/GenBank/DDBJ whole genome shotgun (WGS) entry which is preliminary data.</text>
</comment>
<keyword evidence="3" id="KW-1185">Reference proteome</keyword>
<feature type="compositionally biased region" description="Gly residues" evidence="1">
    <location>
        <begin position="1"/>
        <end position="10"/>
    </location>
</feature>
<sequence>MLEELFGGGKSSPPPSNNNNTQPTTQPSSPPTASEPTSGTTEPVDDETAEDDMVVDHDDGTYSPAPVTDENTPEEVESEVPADEPVASEPVNADEGEETDDENDSVSPSPVATTPAQPAPSNSETVAPVQPEAVVDDIAAAPAATRADPVTRITDLIATYEKLLSEPTADENGEARTRAMELAQNRVLTSLIDNLSASDAQAARAPLDEDTETDQVSLITKYYAEAGR</sequence>
<feature type="compositionally biased region" description="Polar residues" evidence="1">
    <location>
        <begin position="105"/>
        <end position="125"/>
    </location>
</feature>